<dbReference type="Proteomes" id="UP000671852">
    <property type="component" value="Chromosome"/>
</dbReference>
<keyword evidence="1" id="KW-0472">Membrane</keyword>
<evidence type="ECO:0000313" key="3">
    <source>
        <dbReference type="Proteomes" id="UP000671852"/>
    </source>
</evidence>
<dbReference type="EMBL" id="CP046072">
    <property type="protein sequence ID" value="QSZ41360.1"/>
    <property type="molecule type" value="Genomic_DNA"/>
</dbReference>
<sequence>MSKKLITIISIFILSIVFLSQITLFVIQPMGAIPKGKTLVIWKLNKTNFIDSADAMCVRETGSLNILCRGMMMSAVISKSSVLMKLPYSSSLYSISTGGKEYSR</sequence>
<protein>
    <submittedName>
        <fullName evidence="2">Uncharacterized protein</fullName>
    </submittedName>
</protein>
<reference evidence="2" key="1">
    <citation type="submission" date="2019-11" db="EMBL/GenBank/DDBJ databases">
        <authorList>
            <person name="Kojima H."/>
        </authorList>
    </citation>
    <scope>NUCLEOTIDE SEQUENCE</scope>
    <source>
        <strain evidence="2">H1576</strain>
    </source>
</reference>
<feature type="transmembrane region" description="Helical" evidence="1">
    <location>
        <begin position="6"/>
        <end position="27"/>
    </location>
</feature>
<organism evidence="2 3">
    <name type="scientific">Sulfurimonas aquatica</name>
    <dbReference type="NCBI Taxonomy" id="2672570"/>
    <lineage>
        <taxon>Bacteria</taxon>
        <taxon>Pseudomonadati</taxon>
        <taxon>Campylobacterota</taxon>
        <taxon>Epsilonproteobacteria</taxon>
        <taxon>Campylobacterales</taxon>
        <taxon>Sulfurimonadaceae</taxon>
        <taxon>Sulfurimonas</taxon>
    </lineage>
</organism>
<dbReference type="RefSeq" id="WP_207562638.1">
    <property type="nucleotide sequence ID" value="NZ_CP046072.1"/>
</dbReference>
<dbReference type="KEGG" id="saqt:GJV85_04310"/>
<evidence type="ECO:0000313" key="2">
    <source>
        <dbReference type="EMBL" id="QSZ41360.1"/>
    </source>
</evidence>
<dbReference type="AlphaFoldDB" id="A0A975GC86"/>
<name>A0A975GC86_9BACT</name>
<gene>
    <name evidence="2" type="ORF">GJV85_04310</name>
</gene>
<proteinExistence type="predicted"/>
<evidence type="ECO:0000256" key="1">
    <source>
        <dbReference type="SAM" id="Phobius"/>
    </source>
</evidence>
<keyword evidence="1" id="KW-1133">Transmembrane helix</keyword>
<reference evidence="2" key="2">
    <citation type="submission" date="2021-04" db="EMBL/GenBank/DDBJ databases">
        <title>Isolation and characterization of a novel species of the genus Sulfurimonas.</title>
        <authorList>
            <person name="Fukui M."/>
        </authorList>
    </citation>
    <scope>NUCLEOTIDE SEQUENCE</scope>
    <source>
        <strain evidence="2">H1576</strain>
    </source>
</reference>
<keyword evidence="1" id="KW-0812">Transmembrane</keyword>
<keyword evidence="3" id="KW-1185">Reference proteome</keyword>
<accession>A0A975GC86</accession>